<dbReference type="Proteomes" id="UP000460549">
    <property type="component" value="Unassembled WGS sequence"/>
</dbReference>
<name>A0A7X2PBI7_9SPIO</name>
<dbReference type="InterPro" id="IPR024523">
    <property type="entry name" value="DUF3793"/>
</dbReference>
<accession>A0A7X2PBI7</accession>
<dbReference type="AlphaFoldDB" id="A0A7X2PBI7"/>
<gene>
    <name evidence="1" type="ORF">FYJ80_01355</name>
</gene>
<reference evidence="1 2" key="1">
    <citation type="submission" date="2019-08" db="EMBL/GenBank/DDBJ databases">
        <title>In-depth cultivation of the pig gut microbiome towards novel bacterial diversity and tailored functional studies.</title>
        <authorList>
            <person name="Wylensek D."/>
            <person name="Hitch T.C.A."/>
            <person name="Clavel T."/>
        </authorList>
    </citation>
    <scope>NUCLEOTIDE SEQUENCE [LARGE SCALE GENOMIC DNA]</scope>
    <source>
        <strain evidence="1 2">NM-380-WT-3C1</strain>
    </source>
</reference>
<protein>
    <submittedName>
        <fullName evidence="1">DUF3793 family protein</fullName>
    </submittedName>
</protein>
<dbReference type="EMBL" id="VUNN01000002">
    <property type="protein sequence ID" value="MSU05433.1"/>
    <property type="molecule type" value="Genomic_DNA"/>
</dbReference>
<organism evidence="1 2">
    <name type="scientific">Bullifex porci</name>
    <dbReference type="NCBI Taxonomy" id="2606638"/>
    <lineage>
        <taxon>Bacteria</taxon>
        <taxon>Pseudomonadati</taxon>
        <taxon>Spirochaetota</taxon>
        <taxon>Spirochaetia</taxon>
        <taxon>Spirochaetales</taxon>
        <taxon>Spirochaetaceae</taxon>
        <taxon>Bullifex</taxon>
    </lineage>
</organism>
<dbReference type="Pfam" id="PF12672">
    <property type="entry name" value="DUF3793"/>
    <property type="match status" value="1"/>
</dbReference>
<keyword evidence="2" id="KW-1185">Reference proteome</keyword>
<evidence type="ECO:0000313" key="2">
    <source>
        <dbReference type="Proteomes" id="UP000460549"/>
    </source>
</evidence>
<proteinExistence type="predicted"/>
<comment type="caution">
    <text evidence="1">The sequence shown here is derived from an EMBL/GenBank/DDBJ whole genome shotgun (WGS) entry which is preliminary data.</text>
</comment>
<evidence type="ECO:0000313" key="1">
    <source>
        <dbReference type="EMBL" id="MSU05433.1"/>
    </source>
</evidence>
<sequence>MVLIQRKIDEFPHEIGLFLGYPPEDVLGFITNKAEKYKCSGIWKVYGDEKKATKTFEMYRKCTDTYFHHYSNGISIERLAVAV</sequence>